<feature type="compositionally biased region" description="Basic and acidic residues" evidence="1">
    <location>
        <begin position="42"/>
        <end position="60"/>
    </location>
</feature>
<proteinExistence type="predicted"/>
<name>A0A498M529_LABRO</name>
<protein>
    <submittedName>
        <fullName evidence="2">Uncharacterized protein</fullName>
    </submittedName>
</protein>
<reference evidence="2 3" key="1">
    <citation type="submission" date="2018-03" db="EMBL/GenBank/DDBJ databases">
        <title>Draft genome sequence of Rohu Carp (Labeo rohita).</title>
        <authorList>
            <person name="Das P."/>
            <person name="Kushwaha B."/>
            <person name="Joshi C.G."/>
            <person name="Kumar D."/>
            <person name="Nagpure N.S."/>
            <person name="Sahoo L."/>
            <person name="Das S.P."/>
            <person name="Bit A."/>
            <person name="Patnaik S."/>
            <person name="Meher P.K."/>
            <person name="Jayasankar P."/>
            <person name="Koringa P.G."/>
            <person name="Patel N.V."/>
            <person name="Hinsu A.T."/>
            <person name="Kumar R."/>
            <person name="Pandey M."/>
            <person name="Agarwal S."/>
            <person name="Srivastava S."/>
            <person name="Singh M."/>
            <person name="Iquebal M.A."/>
            <person name="Jaiswal S."/>
            <person name="Angadi U.B."/>
            <person name="Kumar N."/>
            <person name="Raza M."/>
            <person name="Shah T.M."/>
            <person name="Rai A."/>
            <person name="Jena J.K."/>
        </authorList>
    </citation>
    <scope>NUCLEOTIDE SEQUENCE [LARGE SCALE GENOMIC DNA]</scope>
    <source>
        <strain evidence="2">DASCIFA01</strain>
        <tissue evidence="2">Testis</tissue>
    </source>
</reference>
<evidence type="ECO:0000313" key="3">
    <source>
        <dbReference type="Proteomes" id="UP000290572"/>
    </source>
</evidence>
<keyword evidence="3" id="KW-1185">Reference proteome</keyword>
<dbReference type="Proteomes" id="UP000290572">
    <property type="component" value="Unassembled WGS sequence"/>
</dbReference>
<organism evidence="2 3">
    <name type="scientific">Labeo rohita</name>
    <name type="common">Indian major carp</name>
    <name type="synonym">Cyprinus rohita</name>
    <dbReference type="NCBI Taxonomy" id="84645"/>
    <lineage>
        <taxon>Eukaryota</taxon>
        <taxon>Metazoa</taxon>
        <taxon>Chordata</taxon>
        <taxon>Craniata</taxon>
        <taxon>Vertebrata</taxon>
        <taxon>Euteleostomi</taxon>
        <taxon>Actinopterygii</taxon>
        <taxon>Neopterygii</taxon>
        <taxon>Teleostei</taxon>
        <taxon>Ostariophysi</taxon>
        <taxon>Cypriniformes</taxon>
        <taxon>Cyprinidae</taxon>
        <taxon>Labeoninae</taxon>
        <taxon>Labeonini</taxon>
        <taxon>Labeo</taxon>
    </lineage>
</organism>
<comment type="caution">
    <text evidence="2">The sequence shown here is derived from an EMBL/GenBank/DDBJ whole genome shotgun (WGS) entry which is preliminary data.</text>
</comment>
<accession>A0A498M529</accession>
<dbReference type="AlphaFoldDB" id="A0A498M529"/>
<gene>
    <name evidence="2" type="ORF">ROHU_009055</name>
</gene>
<dbReference type="EMBL" id="QBIY01012904">
    <property type="protein sequence ID" value="RXN14512.1"/>
    <property type="molecule type" value="Genomic_DNA"/>
</dbReference>
<sequence>MTDALGSVSRRYRLLQTRSLPTPSSQVTRVARNLLSILGSPGEKEREDPEKLVTEPEKEPAAGPEEEGTTAYPFPDHMLAQNQLIEEFRGHWEGMDSTPKLINNVSSKYLNETPPPTCQLTRTALEGDLRREIWNLIRPVRHIMAVHELACQEAAKQRIPEILDLLKSGPEKKAPVIVLWAPHCILGQYLWPPQWGVSKFNNPGGEGRPSDGKRRLYHHQGVLVL</sequence>
<evidence type="ECO:0000256" key="1">
    <source>
        <dbReference type="SAM" id="MobiDB-lite"/>
    </source>
</evidence>
<evidence type="ECO:0000313" key="2">
    <source>
        <dbReference type="EMBL" id="RXN14512.1"/>
    </source>
</evidence>
<feature type="region of interest" description="Disordered" evidence="1">
    <location>
        <begin position="34"/>
        <end position="72"/>
    </location>
</feature>